<feature type="signal peptide" evidence="16">
    <location>
        <begin position="1"/>
        <end position="21"/>
    </location>
</feature>
<evidence type="ECO:0000256" key="2">
    <source>
        <dbReference type="ARBA" id="ARBA00009810"/>
    </source>
</evidence>
<feature type="domain" description="TonB-dependent receptor-like beta-barrel" evidence="17">
    <location>
        <begin position="229"/>
        <end position="683"/>
    </location>
</feature>
<evidence type="ECO:0000256" key="5">
    <source>
        <dbReference type="ARBA" id="ARBA00022496"/>
    </source>
</evidence>
<dbReference type="AlphaFoldDB" id="A0A239KC62"/>
<dbReference type="PROSITE" id="PS52016">
    <property type="entry name" value="TONB_DEPENDENT_REC_3"/>
    <property type="match status" value="1"/>
</dbReference>
<evidence type="ECO:0000256" key="3">
    <source>
        <dbReference type="ARBA" id="ARBA00022448"/>
    </source>
</evidence>
<dbReference type="PANTHER" id="PTHR32552">
    <property type="entry name" value="FERRICHROME IRON RECEPTOR-RELATED"/>
    <property type="match status" value="1"/>
</dbReference>
<evidence type="ECO:0000256" key="16">
    <source>
        <dbReference type="SAM" id="SignalP"/>
    </source>
</evidence>
<dbReference type="EMBL" id="FZPA01000013">
    <property type="protein sequence ID" value="SNT15977.1"/>
    <property type="molecule type" value="Genomic_DNA"/>
</dbReference>
<dbReference type="InterPro" id="IPR000531">
    <property type="entry name" value="Beta-barrel_TonB"/>
</dbReference>
<keyword evidence="10 15" id="KW-0798">TonB box</keyword>
<evidence type="ECO:0000256" key="13">
    <source>
        <dbReference type="ARBA" id="ARBA00023237"/>
    </source>
</evidence>
<dbReference type="Gene3D" id="2.170.130.10">
    <property type="entry name" value="TonB-dependent receptor, plug domain"/>
    <property type="match status" value="1"/>
</dbReference>
<evidence type="ECO:0000256" key="4">
    <source>
        <dbReference type="ARBA" id="ARBA00022452"/>
    </source>
</evidence>
<gene>
    <name evidence="19" type="ORF">SAMN06295955_113108</name>
</gene>
<keyword evidence="7 16" id="KW-0732">Signal</keyword>
<dbReference type="Gene3D" id="2.40.170.20">
    <property type="entry name" value="TonB-dependent receptor, beta-barrel domain"/>
    <property type="match status" value="1"/>
</dbReference>
<evidence type="ECO:0000313" key="20">
    <source>
        <dbReference type="Proteomes" id="UP000198339"/>
    </source>
</evidence>
<dbReference type="SUPFAM" id="SSF56935">
    <property type="entry name" value="Porins"/>
    <property type="match status" value="1"/>
</dbReference>
<dbReference type="InterPro" id="IPR039426">
    <property type="entry name" value="TonB-dep_rcpt-like"/>
</dbReference>
<dbReference type="NCBIfam" id="TIGR01783">
    <property type="entry name" value="TonB-siderophor"/>
    <property type="match status" value="1"/>
</dbReference>
<dbReference type="GO" id="GO:0038023">
    <property type="term" value="F:signaling receptor activity"/>
    <property type="evidence" value="ECO:0007669"/>
    <property type="project" value="InterPro"/>
</dbReference>
<keyword evidence="3 14" id="KW-0813">Transport</keyword>
<evidence type="ECO:0000256" key="11">
    <source>
        <dbReference type="ARBA" id="ARBA00023136"/>
    </source>
</evidence>
<evidence type="ECO:0000256" key="12">
    <source>
        <dbReference type="ARBA" id="ARBA00023170"/>
    </source>
</evidence>
<dbReference type="GO" id="GO:0015344">
    <property type="term" value="F:siderophore uptake transmembrane transporter activity"/>
    <property type="evidence" value="ECO:0007669"/>
    <property type="project" value="TreeGrafter"/>
</dbReference>
<evidence type="ECO:0000256" key="7">
    <source>
        <dbReference type="ARBA" id="ARBA00022729"/>
    </source>
</evidence>
<keyword evidence="11 14" id="KW-0472">Membrane</keyword>
<dbReference type="Pfam" id="PF07715">
    <property type="entry name" value="Plug"/>
    <property type="match status" value="1"/>
</dbReference>
<keyword evidence="20" id="KW-1185">Reference proteome</keyword>
<feature type="domain" description="TonB-dependent receptor plug" evidence="18">
    <location>
        <begin position="60"/>
        <end position="156"/>
    </location>
</feature>
<evidence type="ECO:0000259" key="17">
    <source>
        <dbReference type="Pfam" id="PF00593"/>
    </source>
</evidence>
<feature type="chain" id="PRO_5012308771" evidence="16">
    <location>
        <begin position="22"/>
        <end position="714"/>
    </location>
</feature>
<keyword evidence="6 14" id="KW-0812">Transmembrane</keyword>
<evidence type="ECO:0000256" key="6">
    <source>
        <dbReference type="ARBA" id="ARBA00022692"/>
    </source>
</evidence>
<dbReference type="InterPro" id="IPR037066">
    <property type="entry name" value="Plug_dom_sf"/>
</dbReference>
<keyword evidence="8" id="KW-0408">Iron</keyword>
<sequence length="714" mass="77720">MRNLGIGTVLGFGLLTVPAMAQDQLLSGPGSTSQTIIVTGVRDGYQVDASSTATRTPTDLNDVPQAVSIITEAQIDDQAMRSIADVLRYVPGAVISQGEGHRDQIILRGNSSTADFFVDGLRDDVQYYRGLYNAERIEVLKGPNAMIFGRGGGGGVINRVTKRPVANAFISGSGSADTYGAWYVDADISQPLSESVSTRMNAVYEEFRNNRDFYDGRRVAINPTVALSLGGATRIDLGFEYNSDKRTIDRGVPSAVQGSLTSPSRPLTGARDTFFGVPGFNVSDFEAKVLNGRVEHRFSDNLTLTSRVLYGDYDKLYRNAFPVTPVTSRGGVQSVGLEAYSDPTTRKNLLNQNDLVWRVTTGPVRHVLLAGFEISDQRTRNQRINGFFGGGDIVNGGRRVFVGLADPITVPPVTLRTTPNTGYRSIRTNADAAAFYVQDQISIGDHVDLIGGVRRDRFTLNVDDLVAGQSYRRTDTLWSPRVGVVLKPVQPVSIYASYSRSFLPQSGDQFSSLDVTSAALEPERFDNYELGLKWDIRPTLNLTAAIYQLDRTNTRAADPNDPARTVLTGAQRSKGLELGLSGAITPQWQISAGYALQDATIRKTTSAAPAGREVPLVPKQQASLWTRYDLTPRLGAGVGVYHQSRSFTSISNTAILPAFTRVDAAAFFKLTPQIEAQINVENLLNSNYFSSAYNDNNIMPGAPMTVRATVRMSF</sequence>
<evidence type="ECO:0000256" key="14">
    <source>
        <dbReference type="PROSITE-ProRule" id="PRU01360"/>
    </source>
</evidence>
<dbReference type="GO" id="GO:0009279">
    <property type="term" value="C:cell outer membrane"/>
    <property type="evidence" value="ECO:0007669"/>
    <property type="project" value="UniProtKB-SubCell"/>
</dbReference>
<dbReference type="Proteomes" id="UP000198339">
    <property type="component" value="Unassembled WGS sequence"/>
</dbReference>
<protein>
    <submittedName>
        <fullName evidence="19">Catecholate siderophore receptor</fullName>
    </submittedName>
</protein>
<keyword evidence="12 19" id="KW-0675">Receptor</keyword>
<keyword evidence="4 14" id="KW-1134">Transmembrane beta strand</keyword>
<keyword evidence="13 14" id="KW-0998">Cell outer membrane</keyword>
<dbReference type="InterPro" id="IPR012910">
    <property type="entry name" value="Plug_dom"/>
</dbReference>
<dbReference type="InterPro" id="IPR010105">
    <property type="entry name" value="TonB_sidphr_rcpt"/>
</dbReference>
<evidence type="ECO:0000256" key="8">
    <source>
        <dbReference type="ARBA" id="ARBA00023004"/>
    </source>
</evidence>
<proteinExistence type="inferred from homology"/>
<evidence type="ECO:0000256" key="15">
    <source>
        <dbReference type="RuleBase" id="RU003357"/>
    </source>
</evidence>
<dbReference type="Pfam" id="PF00593">
    <property type="entry name" value="TonB_dep_Rec_b-barrel"/>
    <property type="match status" value="1"/>
</dbReference>
<dbReference type="CDD" id="cd01347">
    <property type="entry name" value="ligand_gated_channel"/>
    <property type="match status" value="1"/>
</dbReference>
<evidence type="ECO:0000256" key="9">
    <source>
        <dbReference type="ARBA" id="ARBA00023065"/>
    </source>
</evidence>
<evidence type="ECO:0000256" key="1">
    <source>
        <dbReference type="ARBA" id="ARBA00004571"/>
    </source>
</evidence>
<evidence type="ECO:0000259" key="18">
    <source>
        <dbReference type="Pfam" id="PF07715"/>
    </source>
</evidence>
<evidence type="ECO:0000313" key="19">
    <source>
        <dbReference type="EMBL" id="SNT15977.1"/>
    </source>
</evidence>
<comment type="subcellular location">
    <subcellularLocation>
        <location evidence="1 14">Cell outer membrane</location>
        <topology evidence="1 14">Multi-pass membrane protein</topology>
    </subcellularLocation>
</comment>
<reference evidence="19 20" key="1">
    <citation type="submission" date="2017-06" db="EMBL/GenBank/DDBJ databases">
        <authorList>
            <person name="Kim H.J."/>
            <person name="Triplett B.A."/>
        </authorList>
    </citation>
    <scope>NUCLEOTIDE SEQUENCE [LARGE SCALE GENOMIC DNA]</scope>
    <source>
        <strain evidence="19 20">DS15</strain>
    </source>
</reference>
<organism evidence="19 20">
    <name type="scientific">Sphingopyxis indica</name>
    <dbReference type="NCBI Taxonomy" id="436663"/>
    <lineage>
        <taxon>Bacteria</taxon>
        <taxon>Pseudomonadati</taxon>
        <taxon>Pseudomonadota</taxon>
        <taxon>Alphaproteobacteria</taxon>
        <taxon>Sphingomonadales</taxon>
        <taxon>Sphingomonadaceae</taxon>
        <taxon>Sphingopyxis</taxon>
    </lineage>
</organism>
<evidence type="ECO:0000256" key="10">
    <source>
        <dbReference type="ARBA" id="ARBA00023077"/>
    </source>
</evidence>
<dbReference type="InterPro" id="IPR036942">
    <property type="entry name" value="Beta-barrel_TonB_sf"/>
</dbReference>
<keyword evidence="9" id="KW-0406">Ion transport</keyword>
<comment type="similarity">
    <text evidence="2 14 15">Belongs to the TonB-dependent receptor family.</text>
</comment>
<keyword evidence="5" id="KW-0410">Iron transport</keyword>
<dbReference type="PANTHER" id="PTHR32552:SF68">
    <property type="entry name" value="FERRICHROME OUTER MEMBRANE TRANSPORTER_PHAGE RECEPTOR"/>
    <property type="match status" value="1"/>
</dbReference>
<accession>A0A239KC62</accession>
<name>A0A239KC62_9SPHN</name>
<dbReference type="GO" id="GO:0015891">
    <property type="term" value="P:siderophore transport"/>
    <property type="evidence" value="ECO:0007669"/>
    <property type="project" value="InterPro"/>
</dbReference>